<evidence type="ECO:0000313" key="1">
    <source>
        <dbReference type="EMBL" id="MBB5019144.1"/>
    </source>
</evidence>
<sequence>MAARTYPEADFAMITGAATWLRCSFQQAALIDGIVQLGWSGDATPGEPGAISDPQGAGLAFDRHCRLFHSLPAAQRVERVLWGAFDPLHPQRVLPTAEVLGSVSPHQHGDFAPRTPLLPGFTPRALACDERDHLFVLDTAGQRVVVFDLIQQRVVLSLPVPGGAVDLAYHQGWVYGLSPQPPQLWKLSANRGMRLLPVSLVGVDAPARLAFSHDGRLFVLGRAHTVDASLHELGRPRQWRASPLAITLGSGKPLAWASDIVAIGHDDRTRLVIARRPNEDLLQLDIGGVPYGLVEPLQARGYDGMGIVAAPDGRIAYWTDKGVRHAVAARVKYQSPGRVISFRLDSGSYQTVWGRVLLDACLPPNTEIRVQGIVGDDDEDVEDRIGRDPPVSSMPVVPLEAEATPMPQQIDVPDPASLGGPVIRRSDGSEQPWLQADDQFATYEAAVPAKAGRYLWLVIDLIGTSRATPKIRTIRAEHPGHDWLRRLPKLYARHEAMRGFLQRFLTAPAGLHHDLASQHEHRHALLKPFSTPASILPWLAGWLGLSLDERWSDTARRTFIAEAMLLWRLRGTVWGIRRMLQIVTDRQIVIMEQFRTRGLGVVAGDGLGGQRAAVLGHGLRVGGPVGEAARSGDASVAVDSFRQHAHRFSVLILGELSPEQEAMVRHLLEQHRPAHTLYELCTIGAGMRIGRNLRVAMTSVIGHSGGFQPMQLGHSALGKDNLLGRPGSGLSLGNQTLGQGRLT</sequence>
<dbReference type="Pfam" id="PF09684">
    <property type="entry name" value="Tail_P2_I"/>
    <property type="match status" value="1"/>
</dbReference>
<reference evidence="1 2" key="1">
    <citation type="submission" date="2020-08" db="EMBL/GenBank/DDBJ databases">
        <title>Genomic Encyclopedia of Type Strains, Phase IV (KMG-IV): sequencing the most valuable type-strain genomes for metagenomic binning, comparative biology and taxonomic classification.</title>
        <authorList>
            <person name="Goeker M."/>
        </authorList>
    </citation>
    <scope>NUCLEOTIDE SEQUENCE [LARGE SCALE GENOMIC DNA]</scope>
    <source>
        <strain evidence="1 2">DSM 27165</strain>
    </source>
</reference>
<organism evidence="1 2">
    <name type="scientific">Chitinivorax tropicus</name>
    <dbReference type="NCBI Taxonomy" id="714531"/>
    <lineage>
        <taxon>Bacteria</taxon>
        <taxon>Pseudomonadati</taxon>
        <taxon>Pseudomonadota</taxon>
        <taxon>Betaproteobacteria</taxon>
        <taxon>Chitinivorax</taxon>
    </lineage>
</organism>
<dbReference type="RefSeq" id="WP_184039492.1">
    <property type="nucleotide sequence ID" value="NZ_JACHHY010000014.1"/>
</dbReference>
<dbReference type="InterPro" id="IPR006521">
    <property type="entry name" value="Tail_protein_I"/>
</dbReference>
<protein>
    <submittedName>
        <fullName evidence="1">Phage tail-like protein</fullName>
    </submittedName>
</protein>
<gene>
    <name evidence="1" type="ORF">HNQ59_002442</name>
</gene>
<evidence type="ECO:0000313" key="2">
    <source>
        <dbReference type="Proteomes" id="UP000575898"/>
    </source>
</evidence>
<proteinExistence type="predicted"/>
<dbReference type="Proteomes" id="UP000575898">
    <property type="component" value="Unassembled WGS sequence"/>
</dbReference>
<accession>A0A840MIW5</accession>
<comment type="caution">
    <text evidence="1">The sequence shown here is derived from an EMBL/GenBank/DDBJ whole genome shotgun (WGS) entry which is preliminary data.</text>
</comment>
<dbReference type="NCBIfam" id="TIGR02242">
    <property type="entry name" value="tail_TIGR02242"/>
    <property type="match status" value="1"/>
</dbReference>
<keyword evidence="2" id="KW-1185">Reference proteome</keyword>
<dbReference type="EMBL" id="JACHHY010000014">
    <property type="protein sequence ID" value="MBB5019144.1"/>
    <property type="molecule type" value="Genomic_DNA"/>
</dbReference>
<dbReference type="AlphaFoldDB" id="A0A840MIW5"/>
<name>A0A840MIW5_9PROT</name>
<dbReference type="SUPFAM" id="SSF101898">
    <property type="entry name" value="NHL repeat"/>
    <property type="match status" value="1"/>
</dbReference>
<dbReference type="InterPro" id="IPR011748">
    <property type="entry name" value="Unchr_phage_tail-like"/>
</dbReference>